<dbReference type="NCBIfam" id="TIGR03032">
    <property type="entry name" value="TIGR03032 family protein"/>
    <property type="match status" value="1"/>
</dbReference>
<dbReference type="InterPro" id="IPR017481">
    <property type="entry name" value="CHP03032"/>
</dbReference>
<dbReference type="Proteomes" id="UP000316598">
    <property type="component" value="Unassembled WGS sequence"/>
</dbReference>
<dbReference type="Pfam" id="PF16261">
    <property type="entry name" value="DUF4915"/>
    <property type="match status" value="1"/>
</dbReference>
<protein>
    <recommendedName>
        <fullName evidence="1">Conserved hypothetical protein CHP03032 domain-containing protein</fullName>
    </recommendedName>
</protein>
<evidence type="ECO:0000313" key="3">
    <source>
        <dbReference type="Proteomes" id="UP000316598"/>
    </source>
</evidence>
<sequence>MHTSNLPDIFASLGISVLVSTYQAGRLVMLRGQGDVLNTHFRLFDKPMGVAVQPNRIAVGAGTSIWEFHNLPAVCAKVNQKEESGANQHDACFLPRTTHWTGDIQIHEMAWVGDSTNPTQSELWFVNTRFSCLCRRSDTYCFDPVWRPSFVSSYVPTDVCHVNGLATLDGRVSHVTALGETNTAGGWRDNKRDGGILIDIASNEIVARGLSMPHSPRWYRGKLWLLESGTGSFGYVNLDTGKFESIATLGGFTRGLSFAGPLAFVGLSQVRESAVFGGIPIAERAIEERDCGVWVINIETGQTIGFVKFEDAVQEIFAVEVLPARFPELVNEDRELLAGSFELPDHALQDVPADHRSV</sequence>
<dbReference type="RefSeq" id="WP_242631888.1">
    <property type="nucleotide sequence ID" value="NZ_SJPI01000001.1"/>
</dbReference>
<dbReference type="AlphaFoldDB" id="A0A5C5WVN3"/>
<dbReference type="InterPro" id="IPR011047">
    <property type="entry name" value="Quinoprotein_ADH-like_sf"/>
</dbReference>
<accession>A0A5C5WVN3</accession>
<keyword evidence="3" id="KW-1185">Reference proteome</keyword>
<dbReference type="SUPFAM" id="SSF50998">
    <property type="entry name" value="Quinoprotein alcohol dehydrogenase-like"/>
    <property type="match status" value="1"/>
</dbReference>
<feature type="domain" description="Conserved hypothetical protein CHP03032" evidence="1">
    <location>
        <begin position="5"/>
        <end position="328"/>
    </location>
</feature>
<reference evidence="2 3" key="1">
    <citation type="submission" date="2019-02" db="EMBL/GenBank/DDBJ databases">
        <title>Deep-cultivation of Planctomycetes and their phenomic and genomic characterization uncovers novel biology.</title>
        <authorList>
            <person name="Wiegand S."/>
            <person name="Jogler M."/>
            <person name="Boedeker C."/>
            <person name="Pinto D."/>
            <person name="Vollmers J."/>
            <person name="Rivas-Marin E."/>
            <person name="Kohn T."/>
            <person name="Peeters S.H."/>
            <person name="Heuer A."/>
            <person name="Rast P."/>
            <person name="Oberbeckmann S."/>
            <person name="Bunk B."/>
            <person name="Jeske O."/>
            <person name="Meyerdierks A."/>
            <person name="Storesund J.E."/>
            <person name="Kallscheuer N."/>
            <person name="Luecker S."/>
            <person name="Lage O.M."/>
            <person name="Pohl T."/>
            <person name="Merkel B.J."/>
            <person name="Hornburger P."/>
            <person name="Mueller R.-W."/>
            <person name="Bruemmer F."/>
            <person name="Labrenz M."/>
            <person name="Spormann A.M."/>
            <person name="Op Den Camp H."/>
            <person name="Overmann J."/>
            <person name="Amann R."/>
            <person name="Jetten M.S.M."/>
            <person name="Mascher T."/>
            <person name="Medema M.H."/>
            <person name="Devos D.P."/>
            <person name="Kaster A.-K."/>
            <person name="Ovreas L."/>
            <person name="Rohde M."/>
            <person name="Galperin M.Y."/>
            <person name="Jogler C."/>
        </authorList>
    </citation>
    <scope>NUCLEOTIDE SEQUENCE [LARGE SCALE GENOMIC DNA]</scope>
    <source>
        <strain evidence="2 3">Pla22</strain>
    </source>
</reference>
<evidence type="ECO:0000313" key="2">
    <source>
        <dbReference type="EMBL" id="TWT54201.1"/>
    </source>
</evidence>
<gene>
    <name evidence="2" type="ORF">Pla22_18360</name>
</gene>
<organism evidence="2 3">
    <name type="scientific">Rubripirellula amarantea</name>
    <dbReference type="NCBI Taxonomy" id="2527999"/>
    <lineage>
        <taxon>Bacteria</taxon>
        <taxon>Pseudomonadati</taxon>
        <taxon>Planctomycetota</taxon>
        <taxon>Planctomycetia</taxon>
        <taxon>Pirellulales</taxon>
        <taxon>Pirellulaceae</taxon>
        <taxon>Rubripirellula</taxon>
    </lineage>
</organism>
<dbReference type="EMBL" id="SJPI01000001">
    <property type="protein sequence ID" value="TWT54201.1"/>
    <property type="molecule type" value="Genomic_DNA"/>
</dbReference>
<name>A0A5C5WVN3_9BACT</name>
<proteinExistence type="predicted"/>
<evidence type="ECO:0000259" key="1">
    <source>
        <dbReference type="Pfam" id="PF16261"/>
    </source>
</evidence>
<comment type="caution">
    <text evidence="2">The sequence shown here is derived from an EMBL/GenBank/DDBJ whole genome shotgun (WGS) entry which is preliminary data.</text>
</comment>